<sequence length="98" mass="10731">MRQNPKKKNTDLTSEDLYGCRSGHSGDLINKHGSCSSSTSPNREARRTNSSPQRPDLAFLHSGASQISPVTVQSSSPHVRLSKAARITFFAVFSSKRQ</sequence>
<proteinExistence type="predicted"/>
<protein>
    <submittedName>
        <fullName evidence="2">Uncharacterized protein</fullName>
    </submittedName>
</protein>
<dbReference type="EMBL" id="KE344232">
    <property type="protein sequence ID" value="EXB55306.1"/>
    <property type="molecule type" value="Genomic_DNA"/>
</dbReference>
<keyword evidence="3" id="KW-1185">Reference proteome</keyword>
<accession>W9R3J5</accession>
<name>W9R3J5_9ROSA</name>
<reference evidence="3" key="1">
    <citation type="submission" date="2013-01" db="EMBL/GenBank/DDBJ databases">
        <title>Draft Genome Sequence of a Mulberry Tree, Morus notabilis C.K. Schneid.</title>
        <authorList>
            <person name="He N."/>
            <person name="Zhao S."/>
        </authorList>
    </citation>
    <scope>NUCLEOTIDE SEQUENCE</scope>
</reference>
<gene>
    <name evidence="2" type="ORF">L484_017217</name>
</gene>
<dbReference type="AlphaFoldDB" id="W9R3J5"/>
<dbReference type="Proteomes" id="UP000030645">
    <property type="component" value="Unassembled WGS sequence"/>
</dbReference>
<evidence type="ECO:0000313" key="2">
    <source>
        <dbReference type="EMBL" id="EXB55306.1"/>
    </source>
</evidence>
<organism evidence="2 3">
    <name type="scientific">Morus notabilis</name>
    <dbReference type="NCBI Taxonomy" id="981085"/>
    <lineage>
        <taxon>Eukaryota</taxon>
        <taxon>Viridiplantae</taxon>
        <taxon>Streptophyta</taxon>
        <taxon>Embryophyta</taxon>
        <taxon>Tracheophyta</taxon>
        <taxon>Spermatophyta</taxon>
        <taxon>Magnoliopsida</taxon>
        <taxon>eudicotyledons</taxon>
        <taxon>Gunneridae</taxon>
        <taxon>Pentapetalae</taxon>
        <taxon>rosids</taxon>
        <taxon>fabids</taxon>
        <taxon>Rosales</taxon>
        <taxon>Moraceae</taxon>
        <taxon>Moreae</taxon>
        <taxon>Morus</taxon>
    </lineage>
</organism>
<evidence type="ECO:0000256" key="1">
    <source>
        <dbReference type="SAM" id="MobiDB-lite"/>
    </source>
</evidence>
<feature type="compositionally biased region" description="Polar residues" evidence="1">
    <location>
        <begin position="33"/>
        <end position="53"/>
    </location>
</feature>
<feature type="region of interest" description="Disordered" evidence="1">
    <location>
        <begin position="1"/>
        <end position="57"/>
    </location>
</feature>
<evidence type="ECO:0000313" key="3">
    <source>
        <dbReference type="Proteomes" id="UP000030645"/>
    </source>
</evidence>